<evidence type="ECO:0000313" key="3">
    <source>
        <dbReference type="Proteomes" id="UP001164746"/>
    </source>
</evidence>
<feature type="compositionally biased region" description="Basic and acidic residues" evidence="1">
    <location>
        <begin position="186"/>
        <end position="215"/>
    </location>
</feature>
<name>A0ABY7G4H1_MYAAR</name>
<feature type="region of interest" description="Disordered" evidence="1">
    <location>
        <begin position="26"/>
        <end position="215"/>
    </location>
</feature>
<evidence type="ECO:0000256" key="1">
    <source>
        <dbReference type="SAM" id="MobiDB-lite"/>
    </source>
</evidence>
<evidence type="ECO:0000313" key="2">
    <source>
        <dbReference type="EMBL" id="WAR29335.1"/>
    </source>
</evidence>
<organism evidence="2 3">
    <name type="scientific">Mya arenaria</name>
    <name type="common">Soft-shell clam</name>
    <dbReference type="NCBI Taxonomy" id="6604"/>
    <lineage>
        <taxon>Eukaryota</taxon>
        <taxon>Metazoa</taxon>
        <taxon>Spiralia</taxon>
        <taxon>Lophotrochozoa</taxon>
        <taxon>Mollusca</taxon>
        <taxon>Bivalvia</taxon>
        <taxon>Autobranchia</taxon>
        <taxon>Heteroconchia</taxon>
        <taxon>Euheterodonta</taxon>
        <taxon>Imparidentia</taxon>
        <taxon>Neoheterodontei</taxon>
        <taxon>Myida</taxon>
        <taxon>Myoidea</taxon>
        <taxon>Myidae</taxon>
        <taxon>Mya</taxon>
    </lineage>
</organism>
<feature type="compositionally biased region" description="Basic and acidic residues" evidence="1">
    <location>
        <begin position="105"/>
        <end position="127"/>
    </location>
</feature>
<gene>
    <name evidence="2" type="ORF">MAR_002903</name>
</gene>
<feature type="compositionally biased region" description="Acidic residues" evidence="1">
    <location>
        <begin position="59"/>
        <end position="81"/>
    </location>
</feature>
<feature type="region of interest" description="Disordered" evidence="1">
    <location>
        <begin position="269"/>
        <end position="297"/>
    </location>
</feature>
<feature type="compositionally biased region" description="Basic residues" evidence="1">
    <location>
        <begin position="131"/>
        <end position="140"/>
    </location>
</feature>
<dbReference type="Proteomes" id="UP001164746">
    <property type="component" value="Chromosome 16"/>
</dbReference>
<keyword evidence="3" id="KW-1185">Reference proteome</keyword>
<feature type="compositionally biased region" description="Basic and acidic residues" evidence="1">
    <location>
        <begin position="34"/>
        <end position="45"/>
    </location>
</feature>
<dbReference type="EMBL" id="CP111027">
    <property type="protein sequence ID" value="WAR29335.1"/>
    <property type="molecule type" value="Genomic_DNA"/>
</dbReference>
<feature type="compositionally biased region" description="Polar residues" evidence="1">
    <location>
        <begin position="168"/>
        <end position="177"/>
    </location>
</feature>
<accession>A0ABY7G4H1</accession>
<reference evidence="2" key="1">
    <citation type="submission" date="2022-11" db="EMBL/GenBank/DDBJ databases">
        <title>Centuries of genome instability and evolution in soft-shell clam transmissible cancer (bioRxiv).</title>
        <authorList>
            <person name="Hart S.F.M."/>
            <person name="Yonemitsu M.A."/>
            <person name="Giersch R.M."/>
            <person name="Beal B.F."/>
            <person name="Arriagada G."/>
            <person name="Davis B.W."/>
            <person name="Ostrander E.A."/>
            <person name="Goff S.P."/>
            <person name="Metzger M.J."/>
        </authorList>
    </citation>
    <scope>NUCLEOTIDE SEQUENCE</scope>
    <source>
        <strain evidence="2">MELC-2E11</strain>
        <tissue evidence="2">Siphon/mantle</tissue>
    </source>
</reference>
<sequence>MKGRKGPNRFRQEKDDAKFETEAFAYLNEDTDADTGRLNKIKRFDSDDELSLSEHEDSGPEDNPVEDAPVDDTGSDDEAPEDVGFHDSKQSVLAQLKSAMRQAKKKEDLAKSKLPEDFLESLDEKIPQKSKVVKGKRKQKKLEESGNSEVVSRWQMSGRWRNEVSPRSRLQQTSEITGCTAPIQEKNGKSREEKTDRKMKDAEREDVRKMAYEKRDDIKKAGNGIGIQQSMGIRDARKALYHIQKEEERKGKRTYFVGEKLFVNGETYIGPVPRATNARAGGQQPRGRAQTTTHWGRRMGESFAALNSSRIMDNPDF</sequence>
<proteinExistence type="predicted"/>
<protein>
    <submittedName>
        <fullName evidence="2">Uncharacterized protein</fullName>
    </submittedName>
</protein>